<keyword evidence="1" id="KW-0378">Hydrolase</keyword>
<comment type="caution">
    <text evidence="1">The sequence shown here is derived from an EMBL/GenBank/DDBJ whole genome shotgun (WGS) entry which is preliminary data.</text>
</comment>
<dbReference type="EMBL" id="JBDODL010004070">
    <property type="protein sequence ID" value="MES1922930.1"/>
    <property type="molecule type" value="Genomic_DNA"/>
</dbReference>
<proteinExistence type="predicted"/>
<keyword evidence="2" id="KW-1185">Reference proteome</keyword>
<feature type="non-terminal residue" evidence="1">
    <location>
        <position position="72"/>
    </location>
</feature>
<gene>
    <name evidence="1" type="primary">MCM5_2</name>
    <name evidence="1" type="ORF">MHBO_004459</name>
</gene>
<reference evidence="1 2" key="1">
    <citation type="journal article" date="2024" name="BMC Biol.">
        <title>Comparative genomics of Ascetosporea gives new insight into the evolutionary basis for animal parasitism in Rhizaria.</title>
        <authorList>
            <person name="Hiltunen Thoren M."/>
            <person name="Onut-Brannstrom I."/>
            <person name="Alfjorden A."/>
            <person name="Peckova H."/>
            <person name="Swords F."/>
            <person name="Hooper C."/>
            <person name="Holzer A.S."/>
            <person name="Bass D."/>
            <person name="Burki F."/>
        </authorList>
    </citation>
    <scope>NUCLEOTIDE SEQUENCE [LARGE SCALE GENOMIC DNA]</scope>
    <source>
        <strain evidence="1">20-A016</strain>
    </source>
</reference>
<protein>
    <submittedName>
        <fullName evidence="1">Minichromosome maintenance protein 5</fullName>
        <ecNumber evidence="1">3.6.4.12</ecNumber>
    </submittedName>
</protein>
<name>A0ABV2ATD4_9EUKA</name>
<dbReference type="GO" id="GO:0003678">
    <property type="term" value="F:DNA helicase activity"/>
    <property type="evidence" value="ECO:0007669"/>
    <property type="project" value="UniProtKB-EC"/>
</dbReference>
<evidence type="ECO:0000313" key="1">
    <source>
        <dbReference type="EMBL" id="MES1922930.1"/>
    </source>
</evidence>
<dbReference type="Proteomes" id="UP001439008">
    <property type="component" value="Unassembled WGS sequence"/>
</dbReference>
<dbReference type="GO" id="GO:0016787">
    <property type="term" value="F:hydrolase activity"/>
    <property type="evidence" value="ECO:0007669"/>
    <property type="project" value="UniProtKB-KW"/>
</dbReference>
<accession>A0ABV2ATD4</accession>
<organism evidence="1 2">
    <name type="scientific">Bonamia ostreae</name>
    <dbReference type="NCBI Taxonomy" id="126728"/>
    <lineage>
        <taxon>Eukaryota</taxon>
        <taxon>Sar</taxon>
        <taxon>Rhizaria</taxon>
        <taxon>Endomyxa</taxon>
        <taxon>Ascetosporea</taxon>
        <taxon>Haplosporida</taxon>
        <taxon>Bonamia</taxon>
    </lineage>
</organism>
<sequence length="72" mass="8213">MELSEIANVKHVKEAIRLFQTATMAAANAEGESDLSLEENSSEFLKSVQRAERHLRRRLPIGTKWSFTRIVN</sequence>
<evidence type="ECO:0000313" key="2">
    <source>
        <dbReference type="Proteomes" id="UP001439008"/>
    </source>
</evidence>
<dbReference type="EC" id="3.6.4.12" evidence="1"/>